<dbReference type="GO" id="GO:0044666">
    <property type="term" value="C:MLL3/4 complex"/>
    <property type="evidence" value="ECO:0007669"/>
    <property type="project" value="TreeGrafter"/>
</dbReference>
<dbReference type="InterPro" id="IPR011011">
    <property type="entry name" value="Znf_FYVE_PHD"/>
</dbReference>
<name>A0A183EZA3_9BILA</name>
<sequence>MRPSRLFLSAFVSNSDANIPLVYETSAGALINVDDAVRRSSSVVCSVCQRIGASLRCYKLNCEKYFHVLCAKSTRGKFMKDKLIAKLFHSEADRLVLRIGSLTFNHIGQLLPEQLKAFHNSEHIFP</sequence>
<dbReference type="AlphaFoldDB" id="A0A183EZA3"/>
<dbReference type="InterPro" id="IPR013083">
    <property type="entry name" value="Znf_RING/FYVE/PHD"/>
</dbReference>
<evidence type="ECO:0000313" key="12">
    <source>
        <dbReference type="WBParaSite" id="GPUH_0002632401-mRNA-1"/>
    </source>
</evidence>
<dbReference type="InterPro" id="IPR034732">
    <property type="entry name" value="EPHD"/>
</dbReference>
<dbReference type="PANTHER" id="PTHR45888">
    <property type="entry name" value="HL01030P-RELATED"/>
    <property type="match status" value="1"/>
</dbReference>
<keyword evidence="7" id="KW-0804">Transcription</keyword>
<keyword evidence="6" id="KW-0805">Transcription regulation</keyword>
<protein>
    <submittedName>
        <fullName evidence="12">PHD domain-containing protein</fullName>
    </submittedName>
</protein>
<feature type="domain" description="PHD-type" evidence="9">
    <location>
        <begin position="1"/>
        <end position="107"/>
    </location>
</feature>
<evidence type="ECO:0000256" key="2">
    <source>
        <dbReference type="ARBA" id="ARBA00022723"/>
    </source>
</evidence>
<evidence type="ECO:0000256" key="8">
    <source>
        <dbReference type="ARBA" id="ARBA00023242"/>
    </source>
</evidence>
<dbReference type="GO" id="GO:0042800">
    <property type="term" value="F:histone H3K4 methyltransferase activity"/>
    <property type="evidence" value="ECO:0007669"/>
    <property type="project" value="TreeGrafter"/>
</dbReference>
<evidence type="ECO:0000256" key="1">
    <source>
        <dbReference type="ARBA" id="ARBA00004123"/>
    </source>
</evidence>
<dbReference type="GO" id="GO:0045944">
    <property type="term" value="P:positive regulation of transcription by RNA polymerase II"/>
    <property type="evidence" value="ECO:0007669"/>
    <property type="project" value="TreeGrafter"/>
</dbReference>
<evidence type="ECO:0000256" key="7">
    <source>
        <dbReference type="ARBA" id="ARBA00023163"/>
    </source>
</evidence>
<dbReference type="PROSITE" id="PS51542">
    <property type="entry name" value="FYRN"/>
    <property type="match status" value="1"/>
</dbReference>
<reference evidence="12" key="1">
    <citation type="submission" date="2016-06" db="UniProtKB">
        <authorList>
            <consortium name="WormBaseParasite"/>
        </authorList>
    </citation>
    <scope>IDENTIFICATION</scope>
</reference>
<keyword evidence="4" id="KW-0863">Zinc-finger</keyword>
<keyword evidence="11" id="KW-1185">Reference proteome</keyword>
<evidence type="ECO:0000313" key="10">
    <source>
        <dbReference type="EMBL" id="VDN45353.1"/>
    </source>
</evidence>
<dbReference type="Pfam" id="PF13771">
    <property type="entry name" value="zf-HC5HC2H"/>
    <property type="match status" value="1"/>
</dbReference>
<dbReference type="Pfam" id="PF05964">
    <property type="entry name" value="FYRN"/>
    <property type="match status" value="1"/>
</dbReference>
<keyword evidence="8" id="KW-0539">Nucleus</keyword>
<keyword evidence="2" id="KW-0479">Metal-binding</keyword>
<dbReference type="WBParaSite" id="GPUH_0002632401-mRNA-1">
    <property type="protein sequence ID" value="GPUH_0002632401-mRNA-1"/>
    <property type="gene ID" value="GPUH_0002632401"/>
</dbReference>
<keyword evidence="3" id="KW-0677">Repeat</keyword>
<keyword evidence="5" id="KW-0862">Zinc</keyword>
<evidence type="ECO:0000256" key="5">
    <source>
        <dbReference type="ARBA" id="ARBA00022833"/>
    </source>
</evidence>
<evidence type="ECO:0000256" key="6">
    <source>
        <dbReference type="ARBA" id="ARBA00023015"/>
    </source>
</evidence>
<dbReference type="SUPFAM" id="SSF57903">
    <property type="entry name" value="FYVE/PHD zinc finger"/>
    <property type="match status" value="1"/>
</dbReference>
<dbReference type="EMBL" id="UYRT01109828">
    <property type="protein sequence ID" value="VDN45353.1"/>
    <property type="molecule type" value="Genomic_DNA"/>
</dbReference>
<dbReference type="Proteomes" id="UP000271098">
    <property type="component" value="Unassembled WGS sequence"/>
</dbReference>
<proteinExistence type="predicted"/>
<reference evidence="10 11" key="2">
    <citation type="submission" date="2018-11" db="EMBL/GenBank/DDBJ databases">
        <authorList>
            <consortium name="Pathogen Informatics"/>
        </authorList>
    </citation>
    <scope>NUCLEOTIDE SEQUENCE [LARGE SCALE GENOMIC DNA]</scope>
</reference>
<evidence type="ECO:0000256" key="4">
    <source>
        <dbReference type="ARBA" id="ARBA00022771"/>
    </source>
</evidence>
<accession>A0A183EZA3</accession>
<dbReference type="PROSITE" id="PS51805">
    <property type="entry name" value="EPHD"/>
    <property type="match status" value="1"/>
</dbReference>
<dbReference type="Gene3D" id="3.30.40.10">
    <property type="entry name" value="Zinc/RING finger domain, C3HC4 (zinc finger)"/>
    <property type="match status" value="1"/>
</dbReference>
<evidence type="ECO:0000256" key="3">
    <source>
        <dbReference type="ARBA" id="ARBA00022737"/>
    </source>
</evidence>
<gene>
    <name evidence="10" type="ORF">GPUH_LOCUS26295</name>
</gene>
<organism evidence="12">
    <name type="scientific">Gongylonema pulchrum</name>
    <dbReference type="NCBI Taxonomy" id="637853"/>
    <lineage>
        <taxon>Eukaryota</taxon>
        <taxon>Metazoa</taxon>
        <taxon>Ecdysozoa</taxon>
        <taxon>Nematoda</taxon>
        <taxon>Chromadorea</taxon>
        <taxon>Rhabditida</taxon>
        <taxon>Spirurina</taxon>
        <taxon>Spiruromorpha</taxon>
        <taxon>Spiruroidea</taxon>
        <taxon>Gongylonematidae</taxon>
        <taxon>Gongylonema</taxon>
    </lineage>
</organism>
<dbReference type="InterPro" id="IPR003888">
    <property type="entry name" value="FYrich_N"/>
</dbReference>
<evidence type="ECO:0000259" key="9">
    <source>
        <dbReference type="PROSITE" id="PS51805"/>
    </source>
</evidence>
<evidence type="ECO:0000313" key="11">
    <source>
        <dbReference type="Proteomes" id="UP000271098"/>
    </source>
</evidence>
<dbReference type="PANTHER" id="PTHR45888:SF6">
    <property type="entry name" value="HL01030P-RELATED"/>
    <property type="match status" value="1"/>
</dbReference>
<comment type="subcellular location">
    <subcellularLocation>
        <location evidence="1">Nucleus</location>
    </subcellularLocation>
</comment>
<dbReference type="GO" id="GO:0008270">
    <property type="term" value="F:zinc ion binding"/>
    <property type="evidence" value="ECO:0007669"/>
    <property type="project" value="UniProtKB-KW"/>
</dbReference>
<dbReference type="GO" id="GO:0003713">
    <property type="term" value="F:transcription coactivator activity"/>
    <property type="evidence" value="ECO:0007669"/>
    <property type="project" value="TreeGrafter"/>
</dbReference>